<dbReference type="EMBL" id="HBUF01349430">
    <property type="protein sequence ID" value="CAG6712529.1"/>
    <property type="molecule type" value="Transcribed_RNA"/>
</dbReference>
<dbReference type="InterPro" id="IPR008144">
    <property type="entry name" value="Guanylate_kin-like_dom"/>
</dbReference>
<dbReference type="InterPro" id="IPR008145">
    <property type="entry name" value="GK/Ca_channel_bsu"/>
</dbReference>
<dbReference type="InterPro" id="IPR017665">
    <property type="entry name" value="Guanylate_kinase"/>
</dbReference>
<evidence type="ECO:0000256" key="5">
    <source>
        <dbReference type="ARBA" id="ARBA00022777"/>
    </source>
</evidence>
<dbReference type="InterPro" id="IPR027417">
    <property type="entry name" value="P-loop_NTPase"/>
</dbReference>
<dbReference type="GO" id="GO:0005829">
    <property type="term" value="C:cytosol"/>
    <property type="evidence" value="ECO:0007669"/>
    <property type="project" value="TreeGrafter"/>
</dbReference>
<dbReference type="Gene3D" id="3.30.63.10">
    <property type="entry name" value="Guanylate Kinase phosphate binding domain"/>
    <property type="match status" value="1"/>
</dbReference>
<dbReference type="PROSITE" id="PS50052">
    <property type="entry name" value="GUANYLATE_KINASE_2"/>
    <property type="match status" value="1"/>
</dbReference>
<dbReference type="Gene3D" id="3.40.50.300">
    <property type="entry name" value="P-loop containing nucleotide triphosphate hydrolases"/>
    <property type="match status" value="1"/>
</dbReference>
<dbReference type="GO" id="GO:0005524">
    <property type="term" value="F:ATP binding"/>
    <property type="evidence" value="ECO:0007669"/>
    <property type="project" value="UniProtKB-KW"/>
</dbReference>
<dbReference type="NCBIfam" id="TIGR03263">
    <property type="entry name" value="guanyl_kin"/>
    <property type="match status" value="1"/>
</dbReference>
<evidence type="ECO:0000256" key="6">
    <source>
        <dbReference type="ARBA" id="ARBA00022840"/>
    </source>
</evidence>
<dbReference type="Pfam" id="PF00625">
    <property type="entry name" value="Guanylate_kin"/>
    <property type="match status" value="1"/>
</dbReference>
<dbReference type="SMART" id="SM00072">
    <property type="entry name" value="GuKc"/>
    <property type="match status" value="1"/>
</dbReference>
<organism evidence="8">
    <name type="scientific">Cacopsylla melanoneura</name>
    <dbReference type="NCBI Taxonomy" id="428564"/>
    <lineage>
        <taxon>Eukaryota</taxon>
        <taxon>Metazoa</taxon>
        <taxon>Ecdysozoa</taxon>
        <taxon>Arthropoda</taxon>
        <taxon>Hexapoda</taxon>
        <taxon>Insecta</taxon>
        <taxon>Pterygota</taxon>
        <taxon>Neoptera</taxon>
        <taxon>Paraneoptera</taxon>
        <taxon>Hemiptera</taxon>
        <taxon>Sternorrhyncha</taxon>
        <taxon>Psylloidea</taxon>
        <taxon>Psyllidae</taxon>
        <taxon>Psyllinae</taxon>
        <taxon>Cacopsylla</taxon>
    </lineage>
</organism>
<dbReference type="EC" id="2.7.4.8" evidence="2"/>
<proteinExistence type="inferred from homology"/>
<keyword evidence="5 8" id="KW-0418">Kinase</keyword>
<sequence>MGDSSDSNCTISVDVCPEPDASGMVRNNRNVLVVCGPSGSGKSTLLRRLFEEFPDRFGFSVSHTTRGPRPGETDGKHYHFVTRDDMERLIEGKQFIEHAEFAANLYGTSQKAVEAVISSGKTCVLDIDVQGVQHVKKAGGVMAGAVYVFVKPPSIGELESRLRGRGTETEDSLTRRLDIARRDLTYGDTPGNFHLVLVNDSLDKSYTIFKHFVLANTGVTPSSLPSIDSTSAVRE</sequence>
<dbReference type="AlphaFoldDB" id="A0A8D8UWN9"/>
<evidence type="ECO:0000313" key="8">
    <source>
        <dbReference type="EMBL" id="CAG6712531.1"/>
    </source>
</evidence>
<dbReference type="FunFam" id="3.30.63.10:FF:000002">
    <property type="entry name" value="Guanylate kinase 1"/>
    <property type="match status" value="1"/>
</dbReference>
<dbReference type="FunFam" id="3.40.50.300:FF:000776">
    <property type="entry name" value="Guanylate kinase 2"/>
    <property type="match status" value="1"/>
</dbReference>
<evidence type="ECO:0000256" key="2">
    <source>
        <dbReference type="ARBA" id="ARBA00012961"/>
    </source>
</evidence>
<dbReference type="PANTHER" id="PTHR23117">
    <property type="entry name" value="GUANYLATE KINASE-RELATED"/>
    <property type="match status" value="1"/>
</dbReference>
<dbReference type="SUPFAM" id="SSF52540">
    <property type="entry name" value="P-loop containing nucleoside triphosphate hydrolases"/>
    <property type="match status" value="1"/>
</dbReference>
<dbReference type="GO" id="GO:0004385">
    <property type="term" value="F:GMP kinase activity"/>
    <property type="evidence" value="ECO:0007669"/>
    <property type="project" value="UniProtKB-EC"/>
</dbReference>
<keyword evidence="6" id="KW-0067">ATP-binding</keyword>
<feature type="domain" description="Guanylate kinase-like" evidence="7">
    <location>
        <begin position="29"/>
        <end position="214"/>
    </location>
</feature>
<comment type="similarity">
    <text evidence="1">Belongs to the guanylate kinase family.</text>
</comment>
<evidence type="ECO:0000256" key="1">
    <source>
        <dbReference type="ARBA" id="ARBA00005790"/>
    </source>
</evidence>
<dbReference type="InterPro" id="IPR020590">
    <property type="entry name" value="Guanylate_kinase_CS"/>
</dbReference>
<dbReference type="PROSITE" id="PS00856">
    <property type="entry name" value="GUANYLATE_KINASE_1"/>
    <property type="match status" value="1"/>
</dbReference>
<protein>
    <recommendedName>
        <fullName evidence="2">guanylate kinase</fullName>
        <ecNumber evidence="2">2.7.4.8</ecNumber>
    </recommendedName>
</protein>
<dbReference type="PANTHER" id="PTHR23117:SF13">
    <property type="entry name" value="GUANYLATE KINASE"/>
    <property type="match status" value="1"/>
</dbReference>
<keyword evidence="3" id="KW-0808">Transferase</keyword>
<dbReference type="EMBL" id="HBUF01349432">
    <property type="protein sequence ID" value="CAG6712531.1"/>
    <property type="molecule type" value="Transcribed_RNA"/>
</dbReference>
<evidence type="ECO:0000259" key="7">
    <source>
        <dbReference type="PROSITE" id="PS50052"/>
    </source>
</evidence>
<name>A0A8D8UWN9_9HEMI</name>
<reference evidence="8" key="1">
    <citation type="submission" date="2021-05" db="EMBL/GenBank/DDBJ databases">
        <authorList>
            <person name="Alioto T."/>
            <person name="Alioto T."/>
            <person name="Gomez Garrido J."/>
        </authorList>
    </citation>
    <scope>NUCLEOTIDE SEQUENCE</scope>
</reference>
<keyword evidence="4" id="KW-0547">Nucleotide-binding</keyword>
<evidence type="ECO:0000256" key="4">
    <source>
        <dbReference type="ARBA" id="ARBA00022741"/>
    </source>
</evidence>
<evidence type="ECO:0000256" key="3">
    <source>
        <dbReference type="ARBA" id="ARBA00022679"/>
    </source>
</evidence>
<dbReference type="CDD" id="cd00071">
    <property type="entry name" value="GMPK"/>
    <property type="match status" value="1"/>
</dbReference>
<accession>A0A8D8UWN9</accession>